<keyword evidence="6" id="KW-1185">Reference proteome</keyword>
<gene>
    <name evidence="5" type="ORF">ACFODT_17560</name>
</gene>
<feature type="domain" description="Toxin VasX N-terminal region" evidence="4">
    <location>
        <begin position="24"/>
        <end position="170"/>
    </location>
</feature>
<feature type="transmembrane region" description="Helical" evidence="3">
    <location>
        <begin position="950"/>
        <end position="977"/>
    </location>
</feature>
<organism evidence="5 6">
    <name type="scientific">Vibrio zhugei</name>
    <dbReference type="NCBI Taxonomy" id="2479546"/>
    <lineage>
        <taxon>Bacteria</taxon>
        <taxon>Pseudomonadati</taxon>
        <taxon>Pseudomonadota</taxon>
        <taxon>Gammaproteobacteria</taxon>
        <taxon>Vibrionales</taxon>
        <taxon>Vibrionaceae</taxon>
        <taxon>Vibrio</taxon>
    </lineage>
</organism>
<evidence type="ECO:0000256" key="3">
    <source>
        <dbReference type="SAM" id="Phobius"/>
    </source>
</evidence>
<evidence type="ECO:0000313" key="6">
    <source>
        <dbReference type="Proteomes" id="UP001595384"/>
    </source>
</evidence>
<keyword evidence="3" id="KW-0472">Membrane</keyword>
<feature type="coiled-coil region" evidence="1">
    <location>
        <begin position="687"/>
        <end position="721"/>
    </location>
</feature>
<keyword evidence="3" id="KW-0812">Transmembrane</keyword>
<proteinExistence type="predicted"/>
<sequence length="1163" mass="130896">MANPVTESKNKGRDTDASSPSKRCPVSGEGVAIIPVRYAIDDVDENGHQLNPLPEEGDWHGPFDLEHAKYTMRRLRDGWLYVYDEDGETFNEYQVDGANLIKYNWGADEASKAPEERGSAGESKVYLSYPAKHTLYLGFSYHRWTWRVCEHMRSHASDRKKWMRKLDLNNYCHGQSLYRNHAGYYEGLTQAVADIDNGGSLLYKDMFTTTCTPLKQTEPSQPEPEELGLGWLHGLNVSDDEFMKMNGIDDKPVTLPFPATPEKEALEKRVNDTPLVKVKPRATINEYTLPDKTAGLFIALDDPLADLCDLTAQLALSWAEKEQVVGSEQKTHKVRMAEITRKIAAVPLPDTLHDTDELSAAELSEHLKNDPILELRYEERLNQLLKTDYEFNQEVERMPRGGILALSDDDAESMVRRNYPNFDNNIQQLKSQCGIDINEALREQYCKLKESEIPEQARLFDEDGEQGLYSFLLDFYQQTQGKNEVITQRFNEVEAAVRQLSKNPLALGLDNQHSFDQAYFLSIASQVVMMLKNTAIDEALTQRFVGLLSLSHPDNLVSLAPFALSKEVWQALEAANPINEQNISAASLGSAGDWGNVLGRISESQAFIYDTRLDDQQWYQALVLPVRKSIESFKTVYQSHASGYFSAMMDNLMYLKSTTSSNPNVNALHSLTSAFRMMLMHKLGGGKKASIKANNNFKAELKQYQRRVLEYQNRLINFNNSLARGGMAVNDKHIAKERQAFEAEKVQLELDKPEFVTLANQELRSQVHTIKEQVLKNINQSKEAWKYLGGLGSLIAVLNVINLNSVTQAYEFKNNENDSFDAADRELISTWAWTANAVISVFRDKSWSQVMINGWEKNDFSYVAQRGGKALANKLIMRTLAAGVLGAVAAALEGANCWGEMWSHSNSGAEKVLYGLKFTALALQGGISLAQAGLSLAIRSGMQLSIGVMFAPIFVTGLWVAGIVYLLATVLIAVFTLPKMAKWLRQSTWGVDYNDEWSVEEEIKRLENLIYQPSVSLEKVNIKYVVSDHLSMAQETYDWELKIVMPKVFEGRTIGLNISTKYIAPTNRYKFDSDKVAPKLVNTQGEWSIDRESERPVYTVALLKQNDIAYNIFLDVPSNILSTEKIGYVMSTQGKNQGQLELKSAQDVLRKPVTVNELTVSAS</sequence>
<keyword evidence="1" id="KW-0175">Coiled coil</keyword>
<dbReference type="CDD" id="cd20708">
    <property type="entry name" value="MIX_IV"/>
    <property type="match status" value="1"/>
</dbReference>
<dbReference type="Pfam" id="PF20249">
    <property type="entry name" value="VasX_N"/>
    <property type="match status" value="1"/>
</dbReference>
<dbReference type="RefSeq" id="WP_123014801.1">
    <property type="nucleotide sequence ID" value="NZ_AP024912.1"/>
</dbReference>
<evidence type="ECO:0000256" key="1">
    <source>
        <dbReference type="SAM" id="Coils"/>
    </source>
</evidence>
<evidence type="ECO:0000259" key="4">
    <source>
        <dbReference type="Pfam" id="PF20249"/>
    </source>
</evidence>
<dbReference type="Proteomes" id="UP001595384">
    <property type="component" value="Unassembled WGS sequence"/>
</dbReference>
<feature type="region of interest" description="Disordered" evidence="2">
    <location>
        <begin position="1"/>
        <end position="26"/>
    </location>
</feature>
<keyword evidence="3" id="KW-1133">Transmembrane helix</keyword>
<evidence type="ECO:0000313" key="5">
    <source>
        <dbReference type="EMBL" id="MFC3025611.1"/>
    </source>
</evidence>
<dbReference type="NCBIfam" id="NF041559">
    <property type="entry name" value="BTH_I2691_fam"/>
    <property type="match status" value="1"/>
</dbReference>
<dbReference type="InterPro" id="IPR046864">
    <property type="entry name" value="VasX_N"/>
</dbReference>
<protein>
    <submittedName>
        <fullName evidence="5">T6SS effector BTH_I2691 family protein</fullName>
    </submittedName>
</protein>
<evidence type="ECO:0000256" key="2">
    <source>
        <dbReference type="SAM" id="MobiDB-lite"/>
    </source>
</evidence>
<reference evidence="6" key="1">
    <citation type="journal article" date="2019" name="Int. J. Syst. Evol. Microbiol.">
        <title>The Global Catalogue of Microorganisms (GCM) 10K type strain sequencing project: providing services to taxonomists for standard genome sequencing and annotation.</title>
        <authorList>
            <consortium name="The Broad Institute Genomics Platform"/>
            <consortium name="The Broad Institute Genome Sequencing Center for Infectious Disease"/>
            <person name="Wu L."/>
            <person name="Ma J."/>
        </authorList>
    </citation>
    <scope>NUCLEOTIDE SEQUENCE [LARGE SCALE GENOMIC DNA]</scope>
    <source>
        <strain evidence="6">KCTC 62784</strain>
    </source>
</reference>
<accession>A0ABV7CEG5</accession>
<comment type="caution">
    <text evidence="5">The sequence shown here is derived from an EMBL/GenBank/DDBJ whole genome shotgun (WGS) entry which is preliminary data.</text>
</comment>
<name>A0ABV7CEG5_9VIBR</name>
<dbReference type="InterPro" id="IPR048126">
    <property type="entry name" value="Toxin_VasX"/>
</dbReference>
<dbReference type="EMBL" id="JBHRSE010000123">
    <property type="protein sequence ID" value="MFC3025611.1"/>
    <property type="molecule type" value="Genomic_DNA"/>
</dbReference>